<dbReference type="Proteomes" id="UP000475117">
    <property type="component" value="Chromosome"/>
</dbReference>
<dbReference type="KEGG" id="soa:G3M56_011255"/>
<dbReference type="InterPro" id="IPR027417">
    <property type="entry name" value="P-loop_NTPase"/>
</dbReference>
<dbReference type="GO" id="GO:0004386">
    <property type="term" value="F:helicase activity"/>
    <property type="evidence" value="ECO:0007669"/>
    <property type="project" value="UniProtKB-KW"/>
</dbReference>
<dbReference type="PROSITE" id="PS51194">
    <property type="entry name" value="HELICASE_CTER"/>
    <property type="match status" value="1"/>
</dbReference>
<sequence>MELTTQWLGNVAGWKAMKQGKELVASVTAADWQDPVMRGSVRAGGRAMAAGFRVLGRDDVKNFCSCPEARSTGALCGHSVAVALAWIEQSVAPTPKPTAKKPKPAAVNNSQAKPLSDSEWATAVELSEAWVGKAAGAKNAGLKVVRGDASNANSSPVEQMVLNQWLEKIGAPRTSAMLSVPVAQVLELFTQLRAAQGSIPTGRGEGEVVFVGDHAVSLNGLEHRPQLTAEFSCDSDDPGDWEVSITVNNDANNCINKSESKSADVLLKGAGGVNCWRLSYSQSGRWSAVPVAGPGDGWSPIEQRELAGWLAAALDATVAPLTVSVEWLVGHLDDLRETFEMTALENELAQCVQLDDAPPVPVLEVEGSTNYLAGSVKFAYIPVNKGSSSEGVKSANLVAPDAKSSVVWSIDENGRAMMRQRRRDFEKAVLAEIESNGWILEADGSFKNKQPDAIFQFIAEKAPRWRENGWVVEFGERFTFVAGNVPVVRPQIAWQGSGEDWLMAEIDYKVVHQGREISLSSADVNNLLRSNRSHFKAGGQTVAVDLDSVREMHETLLDVDPRQSAAGRYQVDSVQADFLSAAVGSEPPQRLVEKPVNWSSIADLESFLRDYQKKGIEWMIRQAEAGRGILLGDDMGLGKTLQTLTFIDYWLKRGERREKKSAPALVVVPTSLLGNWQQEAAKWLPDRQVVTLHGPQRKKLFTGLDASDIVITSYGLVSRDLDSLYRDFEFSAVILDEASLLRNPRSQAAKAVRELQAKARVALSGTPVENSVRDLWSIFEFIQPGYLGGFKTFQDRYEKPLAGGAPDTSIGRRLARRVEPFFLRRTKSEVAPELPEKLVQVAYADLTAAQASLYRKLVNEARGKVKDLAKQGGGAGRMAMLTALLRLRQSCCDLRLLGLDEAALAKVSDADLSAKRELLREILRESIEGGHRVLVFSQFVQMLRLIEEDLQAEGWDYGYLDGQTQNRREVVDRFQKGKAPVFLISLKAGGYGLNLTAADTVVHFDPWWNPAVEAQATDRAHRIGQDRPVTVYKLITRGTIEEKVLRLQRRKQGVIDLAIDDRAPMMGGLDDKDLKELLG</sequence>
<dbReference type="PANTHER" id="PTHR45629">
    <property type="entry name" value="SNF2/RAD54 FAMILY MEMBER"/>
    <property type="match status" value="1"/>
</dbReference>
<dbReference type="SMART" id="SM00490">
    <property type="entry name" value="HELICc"/>
    <property type="match status" value="1"/>
</dbReference>
<keyword evidence="3" id="KW-1185">Reference proteome</keyword>
<dbReference type="InterPro" id="IPR050496">
    <property type="entry name" value="SNF2_RAD54_helicase_repair"/>
</dbReference>
<dbReference type="InterPro" id="IPR038718">
    <property type="entry name" value="SNF2-like_sf"/>
</dbReference>
<dbReference type="GO" id="GO:0015616">
    <property type="term" value="F:DNA translocase activity"/>
    <property type="evidence" value="ECO:0007669"/>
    <property type="project" value="TreeGrafter"/>
</dbReference>
<gene>
    <name evidence="2" type="ORF">G3M56_011255</name>
</gene>
<accession>A0A6B3LDT6</accession>
<dbReference type="AlphaFoldDB" id="A0A6B3LDT6"/>
<dbReference type="GO" id="GO:0008270">
    <property type="term" value="F:zinc ion binding"/>
    <property type="evidence" value="ECO:0007669"/>
    <property type="project" value="InterPro"/>
</dbReference>
<keyword evidence="2" id="KW-0347">Helicase</keyword>
<name>A0A6B3LDT6_9BACT</name>
<dbReference type="GO" id="GO:0016787">
    <property type="term" value="F:hydrolase activity"/>
    <property type="evidence" value="ECO:0007669"/>
    <property type="project" value="UniProtKB-KW"/>
</dbReference>
<evidence type="ECO:0000256" key="1">
    <source>
        <dbReference type="ARBA" id="ARBA00022801"/>
    </source>
</evidence>
<keyword evidence="1" id="KW-0378">Hydrolase</keyword>
<dbReference type="GO" id="GO:0005524">
    <property type="term" value="F:ATP binding"/>
    <property type="evidence" value="ECO:0007669"/>
    <property type="project" value="InterPro"/>
</dbReference>
<reference evidence="2 3" key="1">
    <citation type="submission" date="2020-12" db="EMBL/GenBank/DDBJ databases">
        <title>Sulforoseuscoccus oceanibium gen. nov., sp. nov., a representative of the phylum Verrucomicrobia with special cytoplasmic membrane, and proposal of Sulforoseuscoccusaceae fam. nov.</title>
        <authorList>
            <person name="Xi F."/>
        </authorList>
    </citation>
    <scope>NUCLEOTIDE SEQUENCE [LARGE SCALE GENOMIC DNA]</scope>
    <source>
        <strain evidence="2 3">T37</strain>
    </source>
</reference>
<dbReference type="SUPFAM" id="SSF52540">
    <property type="entry name" value="P-loop containing nucleoside triphosphate hydrolases"/>
    <property type="match status" value="2"/>
</dbReference>
<dbReference type="Pfam" id="PF00271">
    <property type="entry name" value="Helicase_C"/>
    <property type="match status" value="1"/>
</dbReference>
<dbReference type="InterPro" id="IPR014001">
    <property type="entry name" value="Helicase_ATP-bd"/>
</dbReference>
<dbReference type="PROSITE" id="PS51192">
    <property type="entry name" value="HELICASE_ATP_BIND_1"/>
    <property type="match status" value="1"/>
</dbReference>
<dbReference type="InterPro" id="IPR001650">
    <property type="entry name" value="Helicase_C-like"/>
</dbReference>
<dbReference type="Gene3D" id="3.40.50.10810">
    <property type="entry name" value="Tandem AAA-ATPase domain"/>
    <property type="match status" value="1"/>
</dbReference>
<protein>
    <submittedName>
        <fullName evidence="2">DEAD/DEAH box helicase</fullName>
    </submittedName>
</protein>
<dbReference type="CDD" id="cd18793">
    <property type="entry name" value="SF2_C_SNF"/>
    <property type="match status" value="1"/>
</dbReference>
<organism evidence="2 3">
    <name type="scientific">Sulfuriroseicoccus oceanibius</name>
    <dbReference type="NCBI Taxonomy" id="2707525"/>
    <lineage>
        <taxon>Bacteria</taxon>
        <taxon>Pseudomonadati</taxon>
        <taxon>Verrucomicrobiota</taxon>
        <taxon>Verrucomicrobiia</taxon>
        <taxon>Verrucomicrobiales</taxon>
        <taxon>Verrucomicrobiaceae</taxon>
        <taxon>Sulfuriroseicoccus</taxon>
    </lineage>
</organism>
<dbReference type="PROSITE" id="PS50966">
    <property type="entry name" value="ZF_SWIM"/>
    <property type="match status" value="1"/>
</dbReference>
<dbReference type="Gene3D" id="3.40.50.300">
    <property type="entry name" value="P-loop containing nucleotide triphosphate hydrolases"/>
    <property type="match status" value="1"/>
</dbReference>
<dbReference type="InterPro" id="IPR007527">
    <property type="entry name" value="Znf_SWIM"/>
</dbReference>
<evidence type="ECO:0000313" key="2">
    <source>
        <dbReference type="EMBL" id="QQL44457.1"/>
    </source>
</evidence>
<dbReference type="PANTHER" id="PTHR45629:SF7">
    <property type="entry name" value="DNA EXCISION REPAIR PROTEIN ERCC-6-RELATED"/>
    <property type="match status" value="1"/>
</dbReference>
<evidence type="ECO:0000313" key="3">
    <source>
        <dbReference type="Proteomes" id="UP000475117"/>
    </source>
</evidence>
<keyword evidence="2" id="KW-0067">ATP-binding</keyword>
<dbReference type="Pfam" id="PF00176">
    <property type="entry name" value="SNF2-rel_dom"/>
    <property type="match status" value="1"/>
</dbReference>
<keyword evidence="2" id="KW-0547">Nucleotide-binding</keyword>
<dbReference type="Pfam" id="PF04434">
    <property type="entry name" value="SWIM"/>
    <property type="match status" value="1"/>
</dbReference>
<dbReference type="RefSeq" id="WP_164365078.1">
    <property type="nucleotide sequence ID" value="NZ_CP066776.1"/>
</dbReference>
<dbReference type="SMART" id="SM00487">
    <property type="entry name" value="DEXDc"/>
    <property type="match status" value="1"/>
</dbReference>
<proteinExistence type="predicted"/>
<dbReference type="InterPro" id="IPR049730">
    <property type="entry name" value="SNF2/RAD54-like_C"/>
</dbReference>
<dbReference type="InterPro" id="IPR000330">
    <property type="entry name" value="SNF2_N"/>
</dbReference>
<dbReference type="EMBL" id="CP066776">
    <property type="protein sequence ID" value="QQL44457.1"/>
    <property type="molecule type" value="Genomic_DNA"/>
</dbReference>